<protein>
    <submittedName>
        <fullName evidence="2">Uncharacterized protein</fullName>
    </submittedName>
</protein>
<comment type="caution">
    <text evidence="2">The sequence shown here is derived from an EMBL/GenBank/DDBJ whole genome shotgun (WGS) entry which is preliminary data.</text>
</comment>
<name>A0A839S4Z8_9PSEU</name>
<evidence type="ECO:0000256" key="1">
    <source>
        <dbReference type="SAM" id="MobiDB-lite"/>
    </source>
</evidence>
<proteinExistence type="predicted"/>
<dbReference type="AlphaFoldDB" id="A0A839S4Z8"/>
<organism evidence="2 3">
    <name type="scientific">Prauserella isguenensis</name>
    <dbReference type="NCBI Taxonomy" id="1470180"/>
    <lineage>
        <taxon>Bacteria</taxon>
        <taxon>Bacillati</taxon>
        <taxon>Actinomycetota</taxon>
        <taxon>Actinomycetes</taxon>
        <taxon>Pseudonocardiales</taxon>
        <taxon>Pseudonocardiaceae</taxon>
        <taxon>Prauserella</taxon>
    </lineage>
</organism>
<feature type="compositionally biased region" description="Basic and acidic residues" evidence="1">
    <location>
        <begin position="70"/>
        <end position="80"/>
    </location>
</feature>
<feature type="region of interest" description="Disordered" evidence="1">
    <location>
        <begin position="1"/>
        <end position="24"/>
    </location>
</feature>
<reference evidence="2 3" key="1">
    <citation type="submission" date="2020-08" db="EMBL/GenBank/DDBJ databases">
        <title>Genomic Encyclopedia of Type Strains, Phase III (KMG-III): the genomes of soil and plant-associated and newly described type strains.</title>
        <authorList>
            <person name="Whitman W."/>
        </authorList>
    </citation>
    <scope>NUCLEOTIDE SEQUENCE [LARGE SCALE GENOMIC DNA]</scope>
    <source>
        <strain evidence="2 3">CECT 8577</strain>
    </source>
</reference>
<gene>
    <name evidence="2" type="ORF">FHS23_004224</name>
</gene>
<dbReference type="RefSeq" id="WP_183658740.1">
    <property type="nucleotide sequence ID" value="NZ_JACHWU010000007.1"/>
</dbReference>
<feature type="region of interest" description="Disordered" evidence="1">
    <location>
        <begin position="61"/>
        <end position="80"/>
    </location>
</feature>
<accession>A0A839S4Z8</accession>
<evidence type="ECO:0000313" key="3">
    <source>
        <dbReference type="Proteomes" id="UP000550714"/>
    </source>
</evidence>
<feature type="compositionally biased region" description="Polar residues" evidence="1">
    <location>
        <begin position="13"/>
        <end position="22"/>
    </location>
</feature>
<keyword evidence="3" id="KW-1185">Reference proteome</keyword>
<evidence type="ECO:0000313" key="2">
    <source>
        <dbReference type="EMBL" id="MBB3053181.1"/>
    </source>
</evidence>
<dbReference type="EMBL" id="JACHWU010000007">
    <property type="protein sequence ID" value="MBB3053181.1"/>
    <property type="molecule type" value="Genomic_DNA"/>
</dbReference>
<sequence>MTSRGPLAFLGRQTDQPTATQLDQHEVVEHEIGAQPAGRSRASGQVAEYRHQPAAMLGEHPAAVTTGQHRPADTALRESD</sequence>
<dbReference type="Proteomes" id="UP000550714">
    <property type="component" value="Unassembled WGS sequence"/>
</dbReference>